<dbReference type="InterPro" id="IPR004358">
    <property type="entry name" value="Sig_transdc_His_kin-like_C"/>
</dbReference>
<evidence type="ECO:0000256" key="10">
    <source>
        <dbReference type="ARBA" id="ARBA00023136"/>
    </source>
</evidence>
<keyword evidence="10 11" id="KW-0472">Membrane</keyword>
<evidence type="ECO:0000256" key="6">
    <source>
        <dbReference type="ARBA" id="ARBA00022692"/>
    </source>
</evidence>
<comment type="subcellular location">
    <subcellularLocation>
        <location evidence="2">Membrane</location>
    </subcellularLocation>
</comment>
<evidence type="ECO:0000256" key="4">
    <source>
        <dbReference type="ARBA" id="ARBA00022553"/>
    </source>
</evidence>
<accession>A0A1E5G8M3</accession>
<proteinExistence type="predicted"/>
<dbReference type="GO" id="GO:0000155">
    <property type="term" value="F:phosphorelay sensor kinase activity"/>
    <property type="evidence" value="ECO:0007669"/>
    <property type="project" value="InterPro"/>
</dbReference>
<dbReference type="Pfam" id="PF02518">
    <property type="entry name" value="HATPase_c"/>
    <property type="match status" value="1"/>
</dbReference>
<dbReference type="InterPro" id="IPR003661">
    <property type="entry name" value="HisK_dim/P_dom"/>
</dbReference>
<dbReference type="SUPFAM" id="SSF55874">
    <property type="entry name" value="ATPase domain of HSP90 chaperone/DNA topoisomerase II/histidine kinase"/>
    <property type="match status" value="1"/>
</dbReference>
<feature type="transmembrane region" description="Helical" evidence="11">
    <location>
        <begin position="161"/>
        <end position="181"/>
    </location>
</feature>
<dbReference type="PRINTS" id="PR00344">
    <property type="entry name" value="BCTRLSENSOR"/>
</dbReference>
<evidence type="ECO:0000256" key="11">
    <source>
        <dbReference type="SAM" id="Phobius"/>
    </source>
</evidence>
<dbReference type="InterPro" id="IPR050428">
    <property type="entry name" value="TCS_sensor_his_kinase"/>
</dbReference>
<name>A0A1E5G8M3_9ENTE</name>
<dbReference type="PANTHER" id="PTHR45436">
    <property type="entry name" value="SENSOR HISTIDINE KINASE YKOH"/>
    <property type="match status" value="1"/>
</dbReference>
<comment type="caution">
    <text evidence="13">The sequence shown here is derived from an EMBL/GenBank/DDBJ whole genome shotgun (WGS) entry which is preliminary data.</text>
</comment>
<dbReference type="PANTHER" id="PTHR45436:SF5">
    <property type="entry name" value="SENSOR HISTIDINE KINASE TRCS"/>
    <property type="match status" value="1"/>
</dbReference>
<dbReference type="InterPro" id="IPR036890">
    <property type="entry name" value="HATPase_C_sf"/>
</dbReference>
<dbReference type="SMART" id="SM00388">
    <property type="entry name" value="HisKA"/>
    <property type="match status" value="1"/>
</dbReference>
<dbReference type="EC" id="2.7.13.3" evidence="3"/>
<dbReference type="Pfam" id="PF00512">
    <property type="entry name" value="HisKA"/>
    <property type="match status" value="1"/>
</dbReference>
<keyword evidence="9" id="KW-0902">Two-component regulatory system</keyword>
<dbReference type="SMART" id="SM00387">
    <property type="entry name" value="HATPase_c"/>
    <property type="match status" value="1"/>
</dbReference>
<comment type="catalytic activity">
    <reaction evidence="1">
        <text>ATP + protein L-histidine = ADP + protein N-phospho-L-histidine.</text>
        <dbReference type="EC" id="2.7.13.3"/>
    </reaction>
</comment>
<dbReference type="EMBL" id="MIJY01000045">
    <property type="protein sequence ID" value="OEG09064.1"/>
    <property type="molecule type" value="Genomic_DNA"/>
</dbReference>
<keyword evidence="14" id="KW-1185">Reference proteome</keyword>
<keyword evidence="8 11" id="KW-1133">Transmembrane helix</keyword>
<evidence type="ECO:0000259" key="12">
    <source>
        <dbReference type="PROSITE" id="PS50109"/>
    </source>
</evidence>
<sequence>MKKIKAAFQERKNTTQFQLTARFIGLLVSAVFILSFLIMGITIAELYESTEEQSVLLEESLKNTEADDAAQWEQVLSNYASKDNSPYLVRVALKSGTVIHSSGEAEELYEEFPRLKQLFFLDRVLWTSDMEPFYYRSFEKGNAQVTILVDMEDQFEVIGRIFSFTLLLTIVVIGIGSFMTYRFSKKLTGSLAVMNEEITKLEGSGEEQVLTVPKTPQEVRNISRSFNQLLDRQRLSLKREQQFVTDASHELRTPLAAIRGHVNLIKRRGEKHPEVIPTSLAYIDKESKRMELLVEQLLTLGRLETLAEAEAFDLSLLIQQTLDELSVMMNQELNVQIKAGIMIKGQKEHFYQITRNLVENAMKYTETSGTITVSLDSNEHQLVFSVEDSGVGIPDEDKAKVFERFYRVDQSRSSEIAGTGIGLAIVKGLVEHYHGTITITDAQPKGTCFTVSFSKKIENEDFFI</sequence>
<evidence type="ECO:0000256" key="2">
    <source>
        <dbReference type="ARBA" id="ARBA00004370"/>
    </source>
</evidence>
<dbReference type="RefSeq" id="WP_069664754.1">
    <property type="nucleotide sequence ID" value="NZ_JBHUJJ010000001.1"/>
</dbReference>
<keyword evidence="7 13" id="KW-0418">Kinase</keyword>
<evidence type="ECO:0000313" key="14">
    <source>
        <dbReference type="Proteomes" id="UP000095094"/>
    </source>
</evidence>
<feature type="transmembrane region" description="Helical" evidence="11">
    <location>
        <begin position="21"/>
        <end position="44"/>
    </location>
</feature>
<dbReference type="CDD" id="cd00075">
    <property type="entry name" value="HATPase"/>
    <property type="match status" value="1"/>
</dbReference>
<dbReference type="InterPro" id="IPR036097">
    <property type="entry name" value="HisK_dim/P_sf"/>
</dbReference>
<dbReference type="InterPro" id="IPR005467">
    <property type="entry name" value="His_kinase_dom"/>
</dbReference>
<feature type="domain" description="Histidine kinase" evidence="12">
    <location>
        <begin position="246"/>
        <end position="457"/>
    </location>
</feature>
<dbReference type="OrthoDB" id="9786919at2"/>
<dbReference type="Gene3D" id="1.10.287.130">
    <property type="match status" value="1"/>
</dbReference>
<keyword evidence="5" id="KW-0808">Transferase</keyword>
<reference evidence="14" key="1">
    <citation type="submission" date="2016-09" db="EMBL/GenBank/DDBJ databases">
        <authorList>
            <person name="Gulvik C.A."/>
        </authorList>
    </citation>
    <scope>NUCLEOTIDE SEQUENCE [LARGE SCALE GENOMIC DNA]</scope>
    <source>
        <strain evidence="14">LMG 8895</strain>
    </source>
</reference>
<dbReference type="SUPFAM" id="SSF47384">
    <property type="entry name" value="Homodimeric domain of signal transducing histidine kinase"/>
    <property type="match status" value="1"/>
</dbReference>
<dbReference type="AlphaFoldDB" id="A0A1E5G8M3"/>
<dbReference type="CDD" id="cd00082">
    <property type="entry name" value="HisKA"/>
    <property type="match status" value="1"/>
</dbReference>
<dbReference type="PROSITE" id="PS50109">
    <property type="entry name" value="HIS_KIN"/>
    <property type="match status" value="1"/>
</dbReference>
<evidence type="ECO:0000313" key="13">
    <source>
        <dbReference type="EMBL" id="OEG09064.1"/>
    </source>
</evidence>
<dbReference type="GO" id="GO:0005886">
    <property type="term" value="C:plasma membrane"/>
    <property type="evidence" value="ECO:0007669"/>
    <property type="project" value="TreeGrafter"/>
</dbReference>
<evidence type="ECO:0000256" key="9">
    <source>
        <dbReference type="ARBA" id="ARBA00023012"/>
    </source>
</evidence>
<gene>
    <name evidence="13" type="ORF">BCR25_10845</name>
</gene>
<dbReference type="Gene3D" id="3.30.565.10">
    <property type="entry name" value="Histidine kinase-like ATPase, C-terminal domain"/>
    <property type="match status" value="1"/>
</dbReference>
<protein>
    <recommendedName>
        <fullName evidence="3">histidine kinase</fullName>
        <ecNumber evidence="3">2.7.13.3</ecNumber>
    </recommendedName>
</protein>
<dbReference type="InterPro" id="IPR003594">
    <property type="entry name" value="HATPase_dom"/>
</dbReference>
<evidence type="ECO:0000256" key="5">
    <source>
        <dbReference type="ARBA" id="ARBA00022679"/>
    </source>
</evidence>
<organism evidence="13 14">
    <name type="scientific">Enterococcus termitis</name>
    <dbReference type="NCBI Taxonomy" id="332950"/>
    <lineage>
        <taxon>Bacteria</taxon>
        <taxon>Bacillati</taxon>
        <taxon>Bacillota</taxon>
        <taxon>Bacilli</taxon>
        <taxon>Lactobacillales</taxon>
        <taxon>Enterococcaceae</taxon>
        <taxon>Enterococcus</taxon>
    </lineage>
</organism>
<dbReference type="Proteomes" id="UP000095094">
    <property type="component" value="Unassembled WGS sequence"/>
</dbReference>
<dbReference type="FunFam" id="3.30.565.10:FF:000006">
    <property type="entry name" value="Sensor histidine kinase WalK"/>
    <property type="match status" value="1"/>
</dbReference>
<dbReference type="FunFam" id="1.10.287.130:FF:000001">
    <property type="entry name" value="Two-component sensor histidine kinase"/>
    <property type="match status" value="1"/>
</dbReference>
<evidence type="ECO:0000256" key="1">
    <source>
        <dbReference type="ARBA" id="ARBA00000085"/>
    </source>
</evidence>
<evidence type="ECO:0000256" key="7">
    <source>
        <dbReference type="ARBA" id="ARBA00022777"/>
    </source>
</evidence>
<keyword evidence="6 11" id="KW-0812">Transmembrane</keyword>
<keyword evidence="4" id="KW-0597">Phosphoprotein</keyword>
<evidence type="ECO:0000256" key="8">
    <source>
        <dbReference type="ARBA" id="ARBA00022989"/>
    </source>
</evidence>
<evidence type="ECO:0000256" key="3">
    <source>
        <dbReference type="ARBA" id="ARBA00012438"/>
    </source>
</evidence>